<dbReference type="Gene3D" id="6.20.330.10">
    <property type="match status" value="1"/>
</dbReference>
<dbReference type="GO" id="GO:0006465">
    <property type="term" value="P:signal peptide processing"/>
    <property type="evidence" value="ECO:0007669"/>
    <property type="project" value="InterPro"/>
</dbReference>
<dbReference type="GO" id="GO:0016020">
    <property type="term" value="C:membrane"/>
    <property type="evidence" value="ECO:0007669"/>
    <property type="project" value="UniProtKB-SubCell"/>
</dbReference>
<evidence type="ECO:0000256" key="2">
    <source>
        <dbReference type="ARBA" id="ARBA00008683"/>
    </source>
</evidence>
<dbReference type="GO" id="GO:0008236">
    <property type="term" value="F:serine-type peptidase activity"/>
    <property type="evidence" value="ECO:0007669"/>
    <property type="project" value="UniProtKB-KW"/>
</dbReference>
<evidence type="ECO:0000256" key="3">
    <source>
        <dbReference type="ARBA" id="ARBA00022670"/>
    </source>
</evidence>
<protein>
    <submittedName>
        <fullName evidence="9">Signal peptide peptidase SppA</fullName>
    </submittedName>
</protein>
<keyword evidence="3" id="KW-0645">Protease</keyword>
<evidence type="ECO:0000313" key="9">
    <source>
        <dbReference type="EMBL" id="AYD48804.1"/>
    </source>
</evidence>
<reference evidence="9 10" key="1">
    <citation type="submission" date="2018-09" db="EMBL/GenBank/DDBJ databases">
        <title>Arachidicoccus sp. nov., a bacterium isolated from soil.</title>
        <authorList>
            <person name="Weon H.-Y."/>
            <person name="Kwon S.-W."/>
            <person name="Lee S.A."/>
        </authorList>
    </citation>
    <scope>NUCLEOTIDE SEQUENCE [LARGE SCALE GENOMIC DNA]</scope>
    <source>
        <strain evidence="9 10">KIS59-12</strain>
    </source>
</reference>
<evidence type="ECO:0000256" key="6">
    <source>
        <dbReference type="ARBA" id="ARBA00023136"/>
    </source>
</evidence>
<name>A0A386HU18_9BACT</name>
<dbReference type="PANTHER" id="PTHR33209:SF1">
    <property type="entry name" value="PEPTIDASE S49 DOMAIN-CONTAINING PROTEIN"/>
    <property type="match status" value="1"/>
</dbReference>
<dbReference type="InterPro" id="IPR047217">
    <property type="entry name" value="S49_SppA_67K_type_N"/>
</dbReference>
<comment type="similarity">
    <text evidence="2">Belongs to the peptidase S49 family.</text>
</comment>
<proteinExistence type="inferred from homology"/>
<dbReference type="Proteomes" id="UP000266118">
    <property type="component" value="Chromosome"/>
</dbReference>
<evidence type="ECO:0000259" key="8">
    <source>
        <dbReference type="Pfam" id="PF01343"/>
    </source>
</evidence>
<dbReference type="AlphaFoldDB" id="A0A386HU18"/>
<dbReference type="RefSeq" id="WP_119989909.1">
    <property type="nucleotide sequence ID" value="NZ_CP032489.1"/>
</dbReference>
<evidence type="ECO:0000256" key="4">
    <source>
        <dbReference type="ARBA" id="ARBA00022801"/>
    </source>
</evidence>
<dbReference type="CDD" id="cd07023">
    <property type="entry name" value="S49_Sppa_N_C"/>
    <property type="match status" value="1"/>
</dbReference>
<evidence type="ECO:0000256" key="7">
    <source>
        <dbReference type="PIRSR" id="PIRSR001217-1"/>
    </source>
</evidence>
<keyword evidence="10" id="KW-1185">Reference proteome</keyword>
<keyword evidence="5" id="KW-0720">Serine protease</keyword>
<feature type="domain" description="Peptidase S49" evidence="8">
    <location>
        <begin position="368"/>
        <end position="514"/>
    </location>
</feature>
<evidence type="ECO:0000256" key="5">
    <source>
        <dbReference type="ARBA" id="ARBA00022825"/>
    </source>
</evidence>
<dbReference type="SUPFAM" id="SSF52096">
    <property type="entry name" value="ClpP/crotonase"/>
    <property type="match status" value="2"/>
</dbReference>
<feature type="active site" description="Proton donor/acceptor" evidence="7">
    <location>
        <position position="190"/>
    </location>
</feature>
<dbReference type="InterPro" id="IPR002142">
    <property type="entry name" value="Peptidase_S49"/>
</dbReference>
<evidence type="ECO:0000313" key="10">
    <source>
        <dbReference type="Proteomes" id="UP000266118"/>
    </source>
</evidence>
<dbReference type="Pfam" id="PF01343">
    <property type="entry name" value="Peptidase_S49"/>
    <property type="match status" value="2"/>
</dbReference>
<dbReference type="EMBL" id="CP032489">
    <property type="protein sequence ID" value="AYD48804.1"/>
    <property type="molecule type" value="Genomic_DNA"/>
</dbReference>
<dbReference type="InterPro" id="IPR047272">
    <property type="entry name" value="S49_SppA_C"/>
</dbReference>
<gene>
    <name evidence="9" type="primary">sppA</name>
    <name evidence="9" type="ORF">D6B99_15025</name>
</gene>
<dbReference type="CDD" id="cd07018">
    <property type="entry name" value="S49_SppA_67K_type"/>
    <property type="match status" value="1"/>
</dbReference>
<keyword evidence="4" id="KW-0378">Hydrolase</keyword>
<dbReference type="InterPro" id="IPR029045">
    <property type="entry name" value="ClpP/crotonase-like_dom_sf"/>
</dbReference>
<feature type="active site" description="Nucleophile" evidence="7">
    <location>
        <position position="384"/>
    </location>
</feature>
<dbReference type="NCBIfam" id="TIGR00706">
    <property type="entry name" value="SppA_dom"/>
    <property type="match status" value="1"/>
</dbReference>
<dbReference type="InterPro" id="IPR004635">
    <property type="entry name" value="Pept_S49_SppA"/>
</dbReference>
<evidence type="ECO:0000256" key="1">
    <source>
        <dbReference type="ARBA" id="ARBA00004370"/>
    </source>
</evidence>
<dbReference type="PANTHER" id="PTHR33209">
    <property type="entry name" value="PROTEASE 4"/>
    <property type="match status" value="1"/>
</dbReference>
<comment type="subcellular location">
    <subcellularLocation>
        <location evidence="1">Membrane</location>
    </subcellularLocation>
</comment>
<dbReference type="OrthoDB" id="9764363at2"/>
<dbReference type="PIRSF" id="PIRSF001217">
    <property type="entry name" value="Protease_4_SppA"/>
    <property type="match status" value="1"/>
</dbReference>
<organism evidence="9 10">
    <name type="scientific">Arachidicoccus soli</name>
    <dbReference type="NCBI Taxonomy" id="2341117"/>
    <lineage>
        <taxon>Bacteria</taxon>
        <taxon>Pseudomonadati</taxon>
        <taxon>Bacteroidota</taxon>
        <taxon>Chitinophagia</taxon>
        <taxon>Chitinophagales</taxon>
        <taxon>Chitinophagaceae</taxon>
        <taxon>Arachidicoccus</taxon>
    </lineage>
</organism>
<dbReference type="Gene3D" id="3.90.226.10">
    <property type="entry name" value="2-enoyl-CoA Hydratase, Chain A, domain 1"/>
    <property type="match status" value="3"/>
</dbReference>
<dbReference type="KEGG" id="ark:D6B99_15025"/>
<dbReference type="NCBIfam" id="TIGR00705">
    <property type="entry name" value="SppA_67K"/>
    <property type="match status" value="1"/>
</dbReference>
<keyword evidence="6" id="KW-0472">Membrane</keyword>
<dbReference type="InterPro" id="IPR004634">
    <property type="entry name" value="Pept_S49_pIV"/>
</dbReference>
<accession>A0A386HU18</accession>
<sequence length="588" mass="65374">MKSFFKIFFATLLAIFIFCTIAFFILLGIGVAASSSDKPVLNDNSVLVIDLSKSYHDFENPSFSLNLNIKKLSIQPPSLYDVIRMINYAQSDKKIKGIYIQASVNPNGFASSEELRRAISEFKQSGKFVIAYGATITQKAYYVASVANKVYTNPQGGLEWHGMASQMMFFKGLFDKLGIQPEVFYAGKFKSATEPFRVTKMTDPNKLQTSVWLGDLYGTFLEAVAKSRNIDSAQLHLLANNGSIQTAGDALKYGLVDSLIYTDQLENNFHQLLKTKSNDKINFITLDKYAEAADYKSFSGKDRIAVVYAQGEIVDGTGDNDKITSDKYVNLLRKLRKDSSVKAIVMRVNSPGGSALASDMIWREITLTKKIKPVIISMGDLAASGGYYISCNGSFIFAEPNTITGSIGVFSITGNAEDFFKNKLGLTFDVVKTGPYADLGSIARPMTEPEKNFMQSSVDSIYKTFTERVAEGRKKPVSYIDSIAQGRVWTGKRGVQLGLVDSLGSLNDAIKYAARIIKTTDYRISEYPEKKSIFDQLFHSDENNDMISAKIMTKELGPEMSKSILLIKNMQTMINIPQTRLPFEFEVR</sequence>
<feature type="domain" description="Peptidase S49" evidence="8">
    <location>
        <begin position="122"/>
        <end position="274"/>
    </location>
</feature>